<proteinExistence type="predicted"/>
<dbReference type="InterPro" id="IPR036265">
    <property type="entry name" value="HIT-like_sf"/>
</dbReference>
<dbReference type="Pfam" id="PF01230">
    <property type="entry name" value="HIT"/>
    <property type="match status" value="1"/>
</dbReference>
<dbReference type="RefSeq" id="WP_345292628.1">
    <property type="nucleotide sequence ID" value="NZ_BAABFV010000001.1"/>
</dbReference>
<dbReference type="InterPro" id="IPR026026">
    <property type="entry name" value="HIT_Hint"/>
</dbReference>
<dbReference type="InterPro" id="IPR011146">
    <property type="entry name" value="HIT-like"/>
</dbReference>
<accession>A0ABP8IKR7</accession>
<dbReference type="Gene3D" id="3.30.428.10">
    <property type="entry name" value="HIT-like"/>
    <property type="match status" value="1"/>
</dbReference>
<evidence type="ECO:0000313" key="2">
    <source>
        <dbReference type="EMBL" id="GAA4361782.1"/>
    </source>
</evidence>
<protein>
    <submittedName>
        <fullName evidence="2">HIT family protein</fullName>
    </submittedName>
</protein>
<feature type="domain" description="HIT" evidence="1">
    <location>
        <begin position="10"/>
        <end position="99"/>
    </location>
</feature>
<dbReference type="Proteomes" id="UP001501011">
    <property type="component" value="Unassembled WGS sequence"/>
</dbReference>
<comment type="caution">
    <text evidence="2">The sequence shown here is derived from an EMBL/GenBank/DDBJ whole genome shotgun (WGS) entry which is preliminary data.</text>
</comment>
<sequence>MDFKLHPVLEKDCVPLGQFELCLVLLMNDEHYPWLILVPRVNAIREAFELSQEQQVLLMSESNFVSKMMSEAFQADKMNQAALGNMVPQLHIHHIARYEKDAAWPAPVWGKVPAKAYSEKSLEVMVTKLNNALSNHPSYRAY</sequence>
<dbReference type="SUPFAM" id="SSF54197">
    <property type="entry name" value="HIT-like"/>
    <property type="match status" value="1"/>
</dbReference>
<name>A0ABP8IKR7_9GAMM</name>
<dbReference type="PIRSF" id="PIRSF000714">
    <property type="entry name" value="HIT"/>
    <property type="match status" value="1"/>
</dbReference>
<gene>
    <name evidence="2" type="ORF">GCM10023151_15430</name>
</gene>
<evidence type="ECO:0000259" key="1">
    <source>
        <dbReference type="Pfam" id="PF01230"/>
    </source>
</evidence>
<dbReference type="EMBL" id="BAABFV010000001">
    <property type="protein sequence ID" value="GAA4361782.1"/>
    <property type="molecule type" value="Genomic_DNA"/>
</dbReference>
<evidence type="ECO:0000313" key="3">
    <source>
        <dbReference type="Proteomes" id="UP001501011"/>
    </source>
</evidence>
<keyword evidence="3" id="KW-1185">Reference proteome</keyword>
<reference evidence="3" key="1">
    <citation type="journal article" date="2019" name="Int. J. Syst. Evol. Microbiol.">
        <title>The Global Catalogue of Microorganisms (GCM) 10K type strain sequencing project: providing services to taxonomists for standard genome sequencing and annotation.</title>
        <authorList>
            <consortium name="The Broad Institute Genomics Platform"/>
            <consortium name="The Broad Institute Genome Sequencing Center for Infectious Disease"/>
            <person name="Wu L."/>
            <person name="Ma J."/>
        </authorList>
    </citation>
    <scope>NUCLEOTIDE SEQUENCE [LARGE SCALE GENOMIC DNA]</scope>
    <source>
        <strain evidence="3">JCM 17728</strain>
    </source>
</reference>
<organism evidence="2 3">
    <name type="scientific">Kangiella marina</name>
    <dbReference type="NCBI Taxonomy" id="1079178"/>
    <lineage>
        <taxon>Bacteria</taxon>
        <taxon>Pseudomonadati</taxon>
        <taxon>Pseudomonadota</taxon>
        <taxon>Gammaproteobacteria</taxon>
        <taxon>Kangiellales</taxon>
        <taxon>Kangiellaceae</taxon>
        <taxon>Kangiella</taxon>
    </lineage>
</organism>